<dbReference type="SMART" id="SM00184">
    <property type="entry name" value="RING"/>
    <property type="match status" value="1"/>
</dbReference>
<dbReference type="PROSITE" id="PS00518">
    <property type="entry name" value="ZF_RING_1"/>
    <property type="match status" value="1"/>
</dbReference>
<evidence type="ECO:0000259" key="7">
    <source>
        <dbReference type="PROSITE" id="PS50089"/>
    </source>
</evidence>
<evidence type="ECO:0000256" key="1">
    <source>
        <dbReference type="ARBA" id="ARBA00022723"/>
    </source>
</evidence>
<keyword evidence="2 4" id="KW-0863">Zinc-finger</keyword>
<dbReference type="EMBL" id="LJIJ01000313">
    <property type="protein sequence ID" value="ODM98890.1"/>
    <property type="molecule type" value="Genomic_DNA"/>
</dbReference>
<dbReference type="InterPro" id="IPR047134">
    <property type="entry name" value="RNF4"/>
</dbReference>
<dbReference type="PANTHER" id="PTHR23041:SF78">
    <property type="entry name" value="E3 UBIQUITIN-PROTEIN LIGASE RNF4"/>
    <property type="match status" value="1"/>
</dbReference>
<keyword evidence="1" id="KW-0479">Metal-binding</keyword>
<sequence>MPNSNNNQQSSSGSGFKTAATLGLGAAIGALAAGAAWYFSSDGEQRNRQHEVYRTSHPVNRPFQPEPETKDDSETDEKDGTIKMCEVCFISFDELKLGGIQIVSTPCGHVYCRDCIIGALQVKPECPHCRSSVQVANLRRLYL</sequence>
<comment type="caution">
    <text evidence="8">The sequence shown here is derived from an EMBL/GenBank/DDBJ whole genome shotgun (WGS) entry which is preliminary data.</text>
</comment>
<keyword evidence="9" id="KW-1185">Reference proteome</keyword>
<dbReference type="STRING" id="48709.A0A1D2N0Y8"/>
<evidence type="ECO:0000313" key="8">
    <source>
        <dbReference type="EMBL" id="ODM98890.1"/>
    </source>
</evidence>
<evidence type="ECO:0000256" key="3">
    <source>
        <dbReference type="ARBA" id="ARBA00022833"/>
    </source>
</evidence>
<evidence type="ECO:0000256" key="2">
    <source>
        <dbReference type="ARBA" id="ARBA00022771"/>
    </source>
</evidence>
<keyword evidence="6" id="KW-1133">Transmembrane helix</keyword>
<dbReference type="AlphaFoldDB" id="A0A1D2N0Y8"/>
<dbReference type="Gene3D" id="3.30.40.10">
    <property type="entry name" value="Zinc/RING finger domain, C3HC4 (zinc finger)"/>
    <property type="match status" value="1"/>
</dbReference>
<keyword evidence="6" id="KW-0472">Membrane</keyword>
<proteinExistence type="predicted"/>
<evidence type="ECO:0000256" key="5">
    <source>
        <dbReference type="SAM" id="MobiDB-lite"/>
    </source>
</evidence>
<keyword evidence="6" id="KW-0812">Transmembrane</keyword>
<gene>
    <name evidence="8" type="ORF">Ocin01_07787</name>
</gene>
<evidence type="ECO:0000256" key="6">
    <source>
        <dbReference type="SAM" id="Phobius"/>
    </source>
</evidence>
<dbReference type="PANTHER" id="PTHR23041">
    <property type="entry name" value="RING FINGER DOMAIN-CONTAINING"/>
    <property type="match status" value="1"/>
</dbReference>
<dbReference type="SUPFAM" id="SSF57850">
    <property type="entry name" value="RING/U-box"/>
    <property type="match status" value="1"/>
</dbReference>
<organism evidence="8 9">
    <name type="scientific">Orchesella cincta</name>
    <name type="common">Springtail</name>
    <name type="synonym">Podura cincta</name>
    <dbReference type="NCBI Taxonomy" id="48709"/>
    <lineage>
        <taxon>Eukaryota</taxon>
        <taxon>Metazoa</taxon>
        <taxon>Ecdysozoa</taxon>
        <taxon>Arthropoda</taxon>
        <taxon>Hexapoda</taxon>
        <taxon>Collembola</taxon>
        <taxon>Entomobryomorpha</taxon>
        <taxon>Entomobryoidea</taxon>
        <taxon>Orchesellidae</taxon>
        <taxon>Orchesellinae</taxon>
        <taxon>Orchesella</taxon>
    </lineage>
</organism>
<dbReference type="Proteomes" id="UP000094527">
    <property type="component" value="Unassembled WGS sequence"/>
</dbReference>
<accession>A0A1D2N0Y8</accession>
<protein>
    <submittedName>
        <fullName evidence="8">E3 ubiquitin-protein ligase RNF4</fullName>
    </submittedName>
</protein>
<name>A0A1D2N0Y8_ORCCI</name>
<feature type="domain" description="RING-type" evidence="7">
    <location>
        <begin position="85"/>
        <end position="130"/>
    </location>
</feature>
<dbReference type="Pfam" id="PF13923">
    <property type="entry name" value="zf-C3HC4_2"/>
    <property type="match status" value="1"/>
</dbReference>
<evidence type="ECO:0000313" key="9">
    <source>
        <dbReference type="Proteomes" id="UP000094527"/>
    </source>
</evidence>
<feature type="region of interest" description="Disordered" evidence="5">
    <location>
        <begin position="47"/>
        <end position="78"/>
    </location>
</feature>
<dbReference type="InterPro" id="IPR017907">
    <property type="entry name" value="Znf_RING_CS"/>
</dbReference>
<dbReference type="InterPro" id="IPR001841">
    <property type="entry name" value="Znf_RING"/>
</dbReference>
<dbReference type="OrthoDB" id="6105938at2759"/>
<dbReference type="GO" id="GO:0008270">
    <property type="term" value="F:zinc ion binding"/>
    <property type="evidence" value="ECO:0007669"/>
    <property type="project" value="UniProtKB-KW"/>
</dbReference>
<evidence type="ECO:0000256" key="4">
    <source>
        <dbReference type="PROSITE-ProRule" id="PRU00175"/>
    </source>
</evidence>
<keyword evidence="3" id="KW-0862">Zinc</keyword>
<feature type="transmembrane region" description="Helical" evidence="6">
    <location>
        <begin position="20"/>
        <end position="39"/>
    </location>
</feature>
<dbReference type="PROSITE" id="PS50089">
    <property type="entry name" value="ZF_RING_2"/>
    <property type="match status" value="1"/>
</dbReference>
<dbReference type="InterPro" id="IPR013083">
    <property type="entry name" value="Znf_RING/FYVE/PHD"/>
</dbReference>
<reference evidence="8 9" key="1">
    <citation type="journal article" date="2016" name="Genome Biol. Evol.">
        <title>Gene Family Evolution Reflects Adaptation to Soil Environmental Stressors in the Genome of the Collembolan Orchesella cincta.</title>
        <authorList>
            <person name="Faddeeva-Vakhrusheva A."/>
            <person name="Derks M.F."/>
            <person name="Anvar S.Y."/>
            <person name="Agamennone V."/>
            <person name="Suring W."/>
            <person name="Smit S."/>
            <person name="van Straalen N.M."/>
            <person name="Roelofs D."/>
        </authorList>
    </citation>
    <scope>NUCLEOTIDE SEQUENCE [LARGE SCALE GENOMIC DNA]</scope>
    <source>
        <tissue evidence="8">Mixed pool</tissue>
    </source>
</reference>